<accession>A0AAV1PPY4</accession>
<evidence type="ECO:0000313" key="3">
    <source>
        <dbReference type="EMBL" id="CAK6973338.1"/>
    </source>
</evidence>
<protein>
    <submittedName>
        <fullName evidence="3">Myelin-oligodendrocyte glycoprotein-like isoform X2</fullName>
    </submittedName>
</protein>
<dbReference type="AlphaFoldDB" id="A0AAV1PPY4"/>
<reference evidence="3 4" key="1">
    <citation type="submission" date="2024-01" db="EMBL/GenBank/DDBJ databases">
        <authorList>
            <person name="Alioto T."/>
            <person name="Alioto T."/>
            <person name="Gomez Garrido J."/>
        </authorList>
    </citation>
    <scope>NUCLEOTIDE SEQUENCE [LARGE SCALE GENOMIC DNA]</scope>
</reference>
<keyword evidence="2" id="KW-0812">Transmembrane</keyword>
<feature type="region of interest" description="Disordered" evidence="1">
    <location>
        <begin position="40"/>
        <end position="59"/>
    </location>
</feature>
<name>A0AAV1PPY4_SCOSC</name>
<comment type="caution">
    <text evidence="3">The sequence shown here is derived from an EMBL/GenBank/DDBJ whole genome shotgun (WGS) entry which is preliminary data.</text>
</comment>
<proteinExistence type="predicted"/>
<gene>
    <name evidence="3" type="ORF">FSCOSCO3_A020889</name>
</gene>
<keyword evidence="2" id="KW-0472">Membrane</keyword>
<feature type="transmembrane region" description="Helical" evidence="2">
    <location>
        <begin position="12"/>
        <end position="33"/>
    </location>
</feature>
<evidence type="ECO:0000256" key="1">
    <source>
        <dbReference type="SAM" id="MobiDB-lite"/>
    </source>
</evidence>
<organism evidence="3 4">
    <name type="scientific">Scomber scombrus</name>
    <name type="common">Atlantic mackerel</name>
    <name type="synonym">Scomber vernalis</name>
    <dbReference type="NCBI Taxonomy" id="13677"/>
    <lineage>
        <taxon>Eukaryota</taxon>
        <taxon>Metazoa</taxon>
        <taxon>Chordata</taxon>
        <taxon>Craniata</taxon>
        <taxon>Vertebrata</taxon>
        <taxon>Euteleostomi</taxon>
        <taxon>Actinopterygii</taxon>
        <taxon>Neopterygii</taxon>
        <taxon>Teleostei</taxon>
        <taxon>Neoteleostei</taxon>
        <taxon>Acanthomorphata</taxon>
        <taxon>Pelagiaria</taxon>
        <taxon>Scombriformes</taxon>
        <taxon>Scombridae</taxon>
        <taxon>Scomber</taxon>
    </lineage>
</organism>
<sequence>MDLDEFICSFSLSPLTIRLTAIVFLLLFVYTPVEEPNSDQTWTTEMPLHPRNLQTQDPTEDTFIRGGQASRSRLSLVWVLCVLLILSFGIRGYTLLQERLKQKQ</sequence>
<dbReference type="Proteomes" id="UP001314229">
    <property type="component" value="Unassembled WGS sequence"/>
</dbReference>
<feature type="transmembrane region" description="Helical" evidence="2">
    <location>
        <begin position="76"/>
        <end position="96"/>
    </location>
</feature>
<keyword evidence="4" id="KW-1185">Reference proteome</keyword>
<dbReference type="EMBL" id="CAWUFR010000228">
    <property type="protein sequence ID" value="CAK6973338.1"/>
    <property type="molecule type" value="Genomic_DNA"/>
</dbReference>
<evidence type="ECO:0000313" key="4">
    <source>
        <dbReference type="Proteomes" id="UP001314229"/>
    </source>
</evidence>
<keyword evidence="2" id="KW-1133">Transmembrane helix</keyword>
<evidence type="ECO:0000256" key="2">
    <source>
        <dbReference type="SAM" id="Phobius"/>
    </source>
</evidence>